<name>A0A3B1AGQ3_9ZZZZ</name>
<organism evidence="1">
    <name type="scientific">hydrothermal vent metagenome</name>
    <dbReference type="NCBI Taxonomy" id="652676"/>
    <lineage>
        <taxon>unclassified sequences</taxon>
        <taxon>metagenomes</taxon>
        <taxon>ecological metagenomes</taxon>
    </lineage>
</organism>
<dbReference type="EMBL" id="UOFV01000515">
    <property type="protein sequence ID" value="VAX05099.1"/>
    <property type="molecule type" value="Genomic_DNA"/>
</dbReference>
<sequence>MGRYKFSIRALFLSVIFLGTGLALGLNIEYM</sequence>
<reference evidence="1" key="1">
    <citation type="submission" date="2018-06" db="EMBL/GenBank/DDBJ databases">
        <authorList>
            <person name="Zhirakovskaya E."/>
        </authorList>
    </citation>
    <scope>NUCLEOTIDE SEQUENCE</scope>
</reference>
<evidence type="ECO:0000313" key="1">
    <source>
        <dbReference type="EMBL" id="VAX05099.1"/>
    </source>
</evidence>
<gene>
    <name evidence="1" type="ORF">MNBD_GAMMA19-2215</name>
</gene>
<proteinExistence type="predicted"/>
<feature type="non-terminal residue" evidence="1">
    <location>
        <position position="31"/>
    </location>
</feature>
<dbReference type="AlphaFoldDB" id="A0A3B1AGQ3"/>
<protein>
    <submittedName>
        <fullName evidence="1">Uncharacterized protein</fullName>
    </submittedName>
</protein>
<accession>A0A3B1AGQ3</accession>